<dbReference type="RefSeq" id="WP_301191423.1">
    <property type="nucleotide sequence ID" value="NZ_JAPDPJ010000038.1"/>
</dbReference>
<organism evidence="1 2">
    <name type="scientific">Plebeiibacterium sediminum</name>
    <dbReference type="NCBI Taxonomy" id="2992112"/>
    <lineage>
        <taxon>Bacteria</taxon>
        <taxon>Pseudomonadati</taxon>
        <taxon>Bacteroidota</taxon>
        <taxon>Bacteroidia</taxon>
        <taxon>Marinilabiliales</taxon>
        <taxon>Marinilabiliaceae</taxon>
        <taxon>Plebeiibacterium</taxon>
    </lineage>
</organism>
<dbReference type="EMBL" id="JAPDPJ010000038">
    <property type="protein sequence ID" value="MCW3787859.1"/>
    <property type="molecule type" value="Genomic_DNA"/>
</dbReference>
<evidence type="ECO:0000313" key="1">
    <source>
        <dbReference type="EMBL" id="MCW3787859.1"/>
    </source>
</evidence>
<sequence length="262" mass="30028">MKFLYFLPLILFSVSVASQNKKEVQFTLDTLNKAHENLLLDYQDLQQQWKEQNQFFEHVKSNFFPAEDINISVNQAPDKFDSIYNDIIKKVVKLGEINSSISDSLRKEISLNQELIAKNKVYSDLILSALNSASFPSNEADIIGKWELFLNPVMIQGNPYESGIIGYNTLVVDDSISVHNITMIEFEPEELATIYFTGGIQQKCFYSINNFSKNSPYSIQFSKQDEFKMTLVVSPMPNGLMVSYEAPNKTDKVLYFYGLMKK</sequence>
<gene>
    <name evidence="1" type="ORF">OM075_15395</name>
</gene>
<keyword evidence="2" id="KW-1185">Reference proteome</keyword>
<comment type="caution">
    <text evidence="1">The sequence shown here is derived from an EMBL/GenBank/DDBJ whole genome shotgun (WGS) entry which is preliminary data.</text>
</comment>
<protein>
    <submittedName>
        <fullName evidence="1">Uncharacterized protein</fullName>
    </submittedName>
</protein>
<name>A0AAE3M631_9BACT</name>
<accession>A0AAE3M631</accession>
<dbReference type="AlphaFoldDB" id="A0AAE3M631"/>
<proteinExistence type="predicted"/>
<evidence type="ECO:0000313" key="2">
    <source>
        <dbReference type="Proteomes" id="UP001209229"/>
    </source>
</evidence>
<dbReference type="Proteomes" id="UP001209229">
    <property type="component" value="Unassembled WGS sequence"/>
</dbReference>
<reference evidence="1" key="1">
    <citation type="submission" date="2022-10" db="EMBL/GenBank/DDBJ databases">
        <authorList>
            <person name="Yu W.X."/>
        </authorList>
    </citation>
    <scope>NUCLEOTIDE SEQUENCE</scope>
    <source>
        <strain evidence="1">AAT</strain>
    </source>
</reference>